<dbReference type="EMBL" id="LNGC01000254">
    <property type="protein sequence ID" value="KYC44851.1"/>
    <property type="molecule type" value="Genomic_DNA"/>
</dbReference>
<sequence length="47" mass="5014">MPLIVALAGAIGGWFINNGMNQFQQSFNQNAILIIAIVGGIVLLQLM</sequence>
<proteinExistence type="predicted"/>
<keyword evidence="1" id="KW-0812">Transmembrane</keyword>
<reference evidence="2 3" key="1">
    <citation type="journal article" date="2016" name="ISME J.">
        <title>Chasing the elusive Euryarchaeota class WSA2: genomes reveal a uniquely fastidious methyl-reducing methanogen.</title>
        <authorList>
            <person name="Nobu M.K."/>
            <person name="Narihiro T."/>
            <person name="Kuroda K."/>
            <person name="Mei R."/>
            <person name="Liu W.T."/>
        </authorList>
    </citation>
    <scope>NUCLEOTIDE SEQUENCE [LARGE SCALE GENOMIC DNA]</scope>
    <source>
        <strain evidence="2">U1lsi0528_Bin055</strain>
    </source>
</reference>
<protein>
    <submittedName>
        <fullName evidence="2">Uncharacterized protein</fullName>
    </submittedName>
</protein>
<gene>
    <name evidence="2" type="ORF">AMQ22_02265</name>
</gene>
<feature type="transmembrane region" description="Helical" evidence="1">
    <location>
        <begin position="27"/>
        <end position="46"/>
    </location>
</feature>
<evidence type="ECO:0000313" key="2">
    <source>
        <dbReference type="EMBL" id="KYC44851.1"/>
    </source>
</evidence>
<evidence type="ECO:0000256" key="1">
    <source>
        <dbReference type="SAM" id="Phobius"/>
    </source>
</evidence>
<dbReference type="Proteomes" id="UP000075398">
    <property type="component" value="Unassembled WGS sequence"/>
</dbReference>
<keyword evidence="1" id="KW-1133">Transmembrane helix</keyword>
<keyword evidence="1" id="KW-0472">Membrane</keyword>
<evidence type="ECO:0000313" key="3">
    <source>
        <dbReference type="Proteomes" id="UP000075398"/>
    </source>
</evidence>
<comment type="caution">
    <text evidence="2">The sequence shown here is derived from an EMBL/GenBank/DDBJ whole genome shotgun (WGS) entry which is preliminary data.</text>
</comment>
<accession>A0A150IIM8</accession>
<name>A0A150IIM8_9EURY</name>
<organism evidence="2 3">
    <name type="scientific">Candidatus Methanofastidiosum methylothiophilum</name>
    <dbReference type="NCBI Taxonomy" id="1705564"/>
    <lineage>
        <taxon>Archaea</taxon>
        <taxon>Methanobacteriati</taxon>
        <taxon>Methanobacteriota</taxon>
        <taxon>Stenosarchaea group</taxon>
        <taxon>Candidatus Methanofastidiosia</taxon>
        <taxon>Candidatus Methanofastidiosales</taxon>
        <taxon>Candidatus Methanofastidiosaceae</taxon>
        <taxon>Candidatus Methanofastidiosum</taxon>
    </lineage>
</organism>
<dbReference type="AlphaFoldDB" id="A0A150IIM8"/>